<name>A0ABX3BTJ7_9MYCO</name>
<reference evidence="1 2" key="1">
    <citation type="submission" date="2016-10" db="EMBL/GenBank/DDBJ databases">
        <title>Evaluation of Human, Animal and Environmental Mycobacterium chelonae Isolates by Core Genome Phylogenomic Analysis, Targeted Gene Comparison, and Anti-microbial Susceptibility Patterns: A Tale of Mistaken Identities.</title>
        <authorList>
            <person name="Fogelson S.B."/>
            <person name="Camus A.C."/>
            <person name="Lorenz W."/>
            <person name="Vasireddy R."/>
            <person name="Vasireddy S."/>
            <person name="Smith T."/>
            <person name="Brown-Elliott B.A."/>
            <person name="Wallace R.J.Jr."/>
            <person name="Hasan N.A."/>
            <person name="Reischl U."/>
            <person name="Sanchez S."/>
        </authorList>
    </citation>
    <scope>NUCLEOTIDE SEQUENCE [LARGE SCALE GENOMIC DNA]</scope>
    <source>
        <strain evidence="1 2">8528</strain>
    </source>
</reference>
<keyword evidence="2" id="KW-1185">Reference proteome</keyword>
<dbReference type="InterPro" id="IPR015422">
    <property type="entry name" value="PyrdxlP-dep_Trfase_small"/>
</dbReference>
<dbReference type="Gene3D" id="3.40.640.10">
    <property type="entry name" value="Type I PLP-dependent aspartate aminotransferase-like (Major domain)"/>
    <property type="match status" value="1"/>
</dbReference>
<accession>A0ABX3BTJ7</accession>
<dbReference type="RefSeq" id="WP_070912893.1">
    <property type="nucleotide sequence ID" value="NZ_MLIC01000007.1"/>
</dbReference>
<protein>
    <recommendedName>
        <fullName evidence="3">Glutamate-1-semialdehyde 2,1-aminomutase</fullName>
    </recommendedName>
</protein>
<organism evidence="1 2">
    <name type="scientific">Mycobacteroides saopaulense</name>
    <dbReference type="NCBI Taxonomy" id="1578165"/>
    <lineage>
        <taxon>Bacteria</taxon>
        <taxon>Bacillati</taxon>
        <taxon>Actinomycetota</taxon>
        <taxon>Actinomycetes</taxon>
        <taxon>Mycobacteriales</taxon>
        <taxon>Mycobacteriaceae</taxon>
        <taxon>Mycobacteroides</taxon>
    </lineage>
</organism>
<evidence type="ECO:0000313" key="2">
    <source>
        <dbReference type="Proteomes" id="UP000179621"/>
    </source>
</evidence>
<evidence type="ECO:0008006" key="3">
    <source>
        <dbReference type="Google" id="ProtNLM"/>
    </source>
</evidence>
<comment type="caution">
    <text evidence="1">The sequence shown here is derived from an EMBL/GenBank/DDBJ whole genome shotgun (WGS) entry which is preliminary data.</text>
</comment>
<evidence type="ECO:0000313" key="1">
    <source>
        <dbReference type="EMBL" id="OHU01811.1"/>
    </source>
</evidence>
<dbReference type="InterPro" id="IPR015424">
    <property type="entry name" value="PyrdxlP-dep_Trfase"/>
</dbReference>
<dbReference type="Gene3D" id="3.90.1150.10">
    <property type="entry name" value="Aspartate Aminotransferase, domain 1"/>
    <property type="match status" value="1"/>
</dbReference>
<dbReference type="SUPFAM" id="SSF53383">
    <property type="entry name" value="PLP-dependent transferases"/>
    <property type="match status" value="1"/>
</dbReference>
<sequence length="135" mass="14626">MQRILDLALTVTYYRLPEAMAAALVTINEIETIGAADRLTCLGSRLIAGLQAAALQAGIPARAVGFPATPFIEFDYPDQPSCEHVMRQFCNGMLSHGILMMPAHHWFLCASMSTAHIDQTIEAATAVFSETARTS</sequence>
<dbReference type="EMBL" id="MLIH01000036">
    <property type="protein sequence ID" value="OHU01811.1"/>
    <property type="molecule type" value="Genomic_DNA"/>
</dbReference>
<gene>
    <name evidence="1" type="ORF">BKG73_24385</name>
</gene>
<dbReference type="Proteomes" id="UP000179621">
    <property type="component" value="Unassembled WGS sequence"/>
</dbReference>
<proteinExistence type="predicted"/>
<dbReference type="InterPro" id="IPR015421">
    <property type="entry name" value="PyrdxlP-dep_Trfase_major"/>
</dbReference>